<comment type="similarity">
    <text evidence="1">Belongs to the LptD family.</text>
</comment>
<feature type="chain" id="PRO_5044904650" description="LPS-assembly protein LptD" evidence="1">
    <location>
        <begin position="39"/>
        <end position="805"/>
    </location>
</feature>
<keyword evidence="4" id="KW-1185">Reference proteome</keyword>
<dbReference type="PANTHER" id="PTHR30189:SF1">
    <property type="entry name" value="LPS-ASSEMBLY PROTEIN LPTD"/>
    <property type="match status" value="1"/>
</dbReference>
<dbReference type="InterPro" id="IPR020889">
    <property type="entry name" value="LipoPS_assembly_LptD"/>
</dbReference>
<keyword evidence="1" id="KW-0732">Signal</keyword>
<dbReference type="InterPro" id="IPR007543">
    <property type="entry name" value="LptD_C"/>
</dbReference>
<feature type="domain" description="LptD C-terminal" evidence="2">
    <location>
        <begin position="318"/>
        <end position="729"/>
    </location>
</feature>
<comment type="function">
    <text evidence="1">Involved in the assembly of lipopolysaccharide (LPS) at the surface of the outer membrane.</text>
</comment>
<evidence type="ECO:0000313" key="4">
    <source>
        <dbReference type="Proteomes" id="UP001559025"/>
    </source>
</evidence>
<comment type="subcellular location">
    <subcellularLocation>
        <location evidence="1">Cell outer membrane</location>
    </subcellularLocation>
</comment>
<organism evidence="3 4">
    <name type="scientific">Neoaquamicrobium sediminum</name>
    <dbReference type="NCBI Taxonomy" id="1849104"/>
    <lineage>
        <taxon>Bacteria</taxon>
        <taxon>Pseudomonadati</taxon>
        <taxon>Pseudomonadota</taxon>
        <taxon>Alphaproteobacteria</taxon>
        <taxon>Hyphomicrobiales</taxon>
        <taxon>Phyllobacteriaceae</taxon>
        <taxon>Neoaquamicrobium</taxon>
    </lineage>
</organism>
<name>A0ABV3WSD9_9HYPH</name>
<comment type="subunit">
    <text evidence="1">Component of the lipopolysaccharide transport and assembly complex.</text>
</comment>
<dbReference type="PANTHER" id="PTHR30189">
    <property type="entry name" value="LPS-ASSEMBLY PROTEIN"/>
    <property type="match status" value="1"/>
</dbReference>
<keyword evidence="1" id="KW-0998">Cell outer membrane</keyword>
<dbReference type="Gene3D" id="2.60.450.10">
    <property type="entry name" value="Lipopolysaccharide (LPS) transport protein A like domain"/>
    <property type="match status" value="1"/>
</dbReference>
<comment type="caution">
    <text evidence="1">Lacks conserved residue(s) required for the propagation of feature annotation.</text>
</comment>
<keyword evidence="1" id="KW-0472">Membrane</keyword>
<protein>
    <recommendedName>
        <fullName evidence="1">LPS-assembly protein LptD</fullName>
    </recommendedName>
</protein>
<evidence type="ECO:0000259" key="2">
    <source>
        <dbReference type="Pfam" id="PF04453"/>
    </source>
</evidence>
<dbReference type="HAMAP" id="MF_01411">
    <property type="entry name" value="LPS_assembly_LptD"/>
    <property type="match status" value="1"/>
</dbReference>
<comment type="caution">
    <text evidence="3">The sequence shown here is derived from an EMBL/GenBank/DDBJ whole genome shotgun (WGS) entry which is preliminary data.</text>
</comment>
<dbReference type="InterPro" id="IPR050218">
    <property type="entry name" value="LptD"/>
</dbReference>
<evidence type="ECO:0000256" key="1">
    <source>
        <dbReference type="HAMAP-Rule" id="MF_01411"/>
    </source>
</evidence>
<dbReference type="Proteomes" id="UP001559025">
    <property type="component" value="Unassembled WGS sequence"/>
</dbReference>
<proteinExistence type="inferred from homology"/>
<dbReference type="EMBL" id="JAZHFV010000002">
    <property type="protein sequence ID" value="MEX4007575.1"/>
    <property type="molecule type" value="Genomic_DNA"/>
</dbReference>
<reference evidence="3 4" key="1">
    <citation type="submission" date="2024-01" db="EMBL/GenBank/DDBJ databases">
        <title>New evidence supports the origin of RcGTA from prophage.</title>
        <authorList>
            <person name="Xu Y."/>
            <person name="Liu B."/>
            <person name="Chen F."/>
        </authorList>
    </citation>
    <scope>NUCLEOTIDE SEQUENCE [LARGE SCALE GENOMIC DNA]</scope>
    <source>
        <strain evidence="3 4">CBW1107-2</strain>
    </source>
</reference>
<evidence type="ECO:0000313" key="3">
    <source>
        <dbReference type="EMBL" id="MEX4007575.1"/>
    </source>
</evidence>
<sequence length="805" mass="89070" precursor="true">MRGELATYRKSARTLRLIGATALACVMAVSVAPGVATAQQIDLEGMTSSPDADMLLEADTIVYDNDRNTITAVGGVQIDYDGSRLVAQRVTYDRATSRLIATGNVEIVDRQGTRIFSDEIDVTDDFRDAFVRTLRVETADETYFAAESADRRDGSITTFNYGVYTACKPCEEKPDKAPVWRVKAQKIIWNGQTKTVRFERARFEMFGMPLAFLPAFEIADPTVKQRTGFLIPSYKSDEDLGHGVVVPFYWGISPTYDITFKPTVYSKQGFLAEAEWRQRFDNGSYSITVAGIRQRNPEEFYNDIAGNPDPLSFTDNETFRGMVGSKGEFQINPRWTFGWDVMAQSDKNFSHRYGIAGFSELNRTNEVYLTGLNDRNYFDLRGYRFNVQEARVLPTSRDPRQPWVLPSFDYSYTPDQSIAGGELNIDVNVQGVHRSELDVRDFSVAGNSRTRLTGIDGTSGRVTAQAEWKRSYVAPGGLMLTSILHARGDAIGVSYDGLTEDAIRRAAANNGVTADIRSSYYRAMATAGLEARWPVLFSTTSSTHVLEPIAQVFVRPDAPYGDVLGIPNEDAQNLVFDASNLFERDKFAGYDRIEGGIRANLGIRYSGAFANGWTTTAIAGQSIHIAGTNPYASPDLVNVGAASGLETDRSDYVTAVNLTSPVGLRLGAGARFDEDTFELRRTDVSAGYATPNFGISGVYSFIEAQPDYGYAEDRHEVRGGGSVKLHEYWRVFGSGTYDIEDDLMTRKTIGFSYDDECFSFTFFGGETASRNSRTREVEKEKTFGFKIALRTIGDIGASTAALDSF</sequence>
<gene>
    <name evidence="1" type="primary">lptD</name>
    <name evidence="3" type="ORF">V1479_09685</name>
</gene>
<accession>A0ABV3WSD9</accession>
<feature type="signal peptide" evidence="1">
    <location>
        <begin position="1"/>
        <end position="38"/>
    </location>
</feature>
<dbReference type="Pfam" id="PF04453">
    <property type="entry name" value="LptD"/>
    <property type="match status" value="1"/>
</dbReference>
<dbReference type="RefSeq" id="WP_368802704.1">
    <property type="nucleotide sequence ID" value="NZ_JAZHFV010000002.1"/>
</dbReference>